<dbReference type="InterPro" id="IPR001387">
    <property type="entry name" value="Cro/C1-type_HTH"/>
</dbReference>
<comment type="caution">
    <text evidence="2">The sequence shown here is derived from an EMBL/GenBank/DDBJ whole genome shotgun (WGS) entry which is preliminary data.</text>
</comment>
<dbReference type="SUPFAM" id="SSF47413">
    <property type="entry name" value="lambda repressor-like DNA-binding domains"/>
    <property type="match status" value="1"/>
</dbReference>
<dbReference type="SMART" id="SM00530">
    <property type="entry name" value="HTH_XRE"/>
    <property type="match status" value="1"/>
</dbReference>
<dbReference type="CDD" id="cd00093">
    <property type="entry name" value="HTH_XRE"/>
    <property type="match status" value="1"/>
</dbReference>
<dbReference type="Gene3D" id="1.10.260.40">
    <property type="entry name" value="lambda repressor-like DNA-binding domains"/>
    <property type="match status" value="1"/>
</dbReference>
<feature type="domain" description="HTH cro/C1-type" evidence="1">
    <location>
        <begin position="4"/>
        <end position="46"/>
    </location>
</feature>
<dbReference type="GO" id="GO:0003677">
    <property type="term" value="F:DNA binding"/>
    <property type="evidence" value="ECO:0007669"/>
    <property type="project" value="InterPro"/>
</dbReference>
<evidence type="ECO:0000259" key="1">
    <source>
        <dbReference type="PROSITE" id="PS50943"/>
    </source>
</evidence>
<evidence type="ECO:0000313" key="2">
    <source>
        <dbReference type="EMBL" id="KGG90978.1"/>
    </source>
</evidence>
<accession>A0A0E3C1H9</accession>
<dbReference type="RefSeq" id="WP_034379982.1">
    <property type="nucleotide sequence ID" value="NZ_AWTN01000094.1"/>
</dbReference>
<dbReference type="PROSITE" id="PS50943">
    <property type="entry name" value="HTH_CROC1"/>
    <property type="match status" value="1"/>
</dbReference>
<dbReference type="EMBL" id="AWTN01000094">
    <property type="protein sequence ID" value="KGG90978.1"/>
    <property type="molecule type" value="Genomic_DNA"/>
</dbReference>
<gene>
    <name evidence="2" type="ORF">P245_14550</name>
</gene>
<sequence>MHNLKSIRERLGLTQQALADGLGCTQGNIGHYEKGQTVSPEVARRLISFAAGRGLALTFDHIYSDKPLPELSQPSTSEKEVGND</sequence>
<dbReference type="Proteomes" id="UP000029567">
    <property type="component" value="Unassembled WGS sequence"/>
</dbReference>
<proteinExistence type="predicted"/>
<evidence type="ECO:0000313" key="3">
    <source>
        <dbReference type="Proteomes" id="UP000029567"/>
    </source>
</evidence>
<dbReference type="Pfam" id="PF01381">
    <property type="entry name" value="HTH_3"/>
    <property type="match status" value="1"/>
</dbReference>
<reference evidence="2 3" key="1">
    <citation type="submission" date="2013-09" db="EMBL/GenBank/DDBJ databases">
        <title>High correlation between genotypes and phenotypes of environmental bacteria Comamonas testosteroni strains.</title>
        <authorList>
            <person name="Liu L."/>
            <person name="Zhu W."/>
            <person name="Xia X."/>
            <person name="Xu B."/>
            <person name="Luo M."/>
            <person name="Wang G."/>
        </authorList>
    </citation>
    <scope>NUCLEOTIDE SEQUENCE [LARGE SCALE GENOMIC DNA]</scope>
    <source>
        <strain evidence="2 3">JL14</strain>
    </source>
</reference>
<protein>
    <submittedName>
        <fullName evidence="2">XRE family transcriptional regulator</fullName>
    </submittedName>
</protein>
<dbReference type="AlphaFoldDB" id="A0A0E3C1H9"/>
<dbReference type="InterPro" id="IPR010982">
    <property type="entry name" value="Lambda_DNA-bd_dom_sf"/>
</dbReference>
<organism evidence="2 3">
    <name type="scientific">Comamonas thiooxydans</name>
    <dbReference type="NCBI Taxonomy" id="363952"/>
    <lineage>
        <taxon>Bacteria</taxon>
        <taxon>Pseudomonadati</taxon>
        <taxon>Pseudomonadota</taxon>
        <taxon>Betaproteobacteria</taxon>
        <taxon>Burkholderiales</taxon>
        <taxon>Comamonadaceae</taxon>
        <taxon>Comamonas</taxon>
    </lineage>
</organism>
<name>A0A0E3C1H9_9BURK</name>